<feature type="compositionally biased region" description="Polar residues" evidence="1">
    <location>
        <begin position="161"/>
        <end position="172"/>
    </location>
</feature>
<feature type="region of interest" description="Disordered" evidence="1">
    <location>
        <begin position="504"/>
        <end position="531"/>
    </location>
</feature>
<feature type="compositionally biased region" description="Polar residues" evidence="1">
    <location>
        <begin position="203"/>
        <end position="212"/>
    </location>
</feature>
<proteinExistence type="predicted"/>
<dbReference type="AlphaFoldDB" id="A0A9P9AFQ9"/>
<gene>
    <name evidence="2" type="ORF">F5X68DRAFT_4052</name>
</gene>
<reference evidence="2" key="1">
    <citation type="journal article" date="2021" name="Nat. Commun.">
        <title>Genetic determinants of endophytism in the Arabidopsis root mycobiome.</title>
        <authorList>
            <person name="Mesny F."/>
            <person name="Miyauchi S."/>
            <person name="Thiergart T."/>
            <person name="Pickel B."/>
            <person name="Atanasova L."/>
            <person name="Karlsson M."/>
            <person name="Huettel B."/>
            <person name="Barry K.W."/>
            <person name="Haridas S."/>
            <person name="Chen C."/>
            <person name="Bauer D."/>
            <person name="Andreopoulos W."/>
            <person name="Pangilinan J."/>
            <person name="LaButti K."/>
            <person name="Riley R."/>
            <person name="Lipzen A."/>
            <person name="Clum A."/>
            <person name="Drula E."/>
            <person name="Henrissat B."/>
            <person name="Kohler A."/>
            <person name="Grigoriev I.V."/>
            <person name="Martin F.M."/>
            <person name="Hacquard S."/>
        </authorList>
    </citation>
    <scope>NUCLEOTIDE SEQUENCE</scope>
    <source>
        <strain evidence="2">MPI-SDFR-AT-0117</strain>
    </source>
</reference>
<feature type="compositionally biased region" description="Pro residues" evidence="1">
    <location>
        <begin position="148"/>
        <end position="158"/>
    </location>
</feature>
<keyword evidence="3" id="KW-1185">Reference proteome</keyword>
<sequence>MSLAITNTLDKHHRGLGNNHTFGSGSFMSCHDPYPTMQPWGPVSAGIGHFGVASPMPQSLPVNPGPGYTYPRNGGGSSAIGLGPQPGLLPLPNQSFPPPTISPPQPPAGPATEPPGHGFSGGDYAVRDTALDTTPTDGKLLDAARKQQPPPLLPPPDLAPVTSSINPSNLFADRSNQARSVIVQIDGDVGRILASKKGDSKPPESTTPTKSYGISIAEGHLPATGFSIDYFGLDERFKSGWAGRSSAPGGATMPFKPPPPKVGWGEDGEKDPIFRCEICGLKWRGFVSTMLRGRNPAPWDDDQPAENPTLKRARIEEFYFYLADEVGDPCIKGITVYGNPHPSYRPMPALDHGLRKGVVEQDCCPPLCNRRLPPQIIDCVFDNCHFVNRSHAELRKHLLKKHAEYIKGLITRCEEERPMDDCDRAVCHFLMRSFAGLDAAGKRKISDPKRTVLLPDEMSNPAAYEEHCEWITYVTPRQEAPIIEFRTDEDGQVWQLTYTMDPGSRGPKMERIDPVTRMPLPGGGKKRRRIR</sequence>
<evidence type="ECO:0000313" key="3">
    <source>
        <dbReference type="Proteomes" id="UP000770015"/>
    </source>
</evidence>
<organism evidence="2 3">
    <name type="scientific">Plectosphaerella plurivora</name>
    <dbReference type="NCBI Taxonomy" id="936078"/>
    <lineage>
        <taxon>Eukaryota</taxon>
        <taxon>Fungi</taxon>
        <taxon>Dikarya</taxon>
        <taxon>Ascomycota</taxon>
        <taxon>Pezizomycotina</taxon>
        <taxon>Sordariomycetes</taxon>
        <taxon>Hypocreomycetidae</taxon>
        <taxon>Glomerellales</taxon>
        <taxon>Plectosphaerellaceae</taxon>
        <taxon>Plectosphaerella</taxon>
    </lineage>
</organism>
<evidence type="ECO:0000313" key="2">
    <source>
        <dbReference type="EMBL" id="KAH6697352.1"/>
    </source>
</evidence>
<protein>
    <submittedName>
        <fullName evidence="2">Uncharacterized protein</fullName>
    </submittedName>
</protein>
<dbReference type="EMBL" id="JAGSXJ010000001">
    <property type="protein sequence ID" value="KAH6697352.1"/>
    <property type="molecule type" value="Genomic_DNA"/>
</dbReference>
<feature type="region of interest" description="Disordered" evidence="1">
    <location>
        <begin position="193"/>
        <end position="212"/>
    </location>
</feature>
<feature type="region of interest" description="Disordered" evidence="1">
    <location>
        <begin position="145"/>
        <end position="172"/>
    </location>
</feature>
<feature type="compositionally biased region" description="Low complexity" evidence="1">
    <location>
        <begin position="81"/>
        <end position="94"/>
    </location>
</feature>
<feature type="region of interest" description="Disordered" evidence="1">
    <location>
        <begin position="64"/>
        <end position="125"/>
    </location>
</feature>
<dbReference type="Proteomes" id="UP000770015">
    <property type="component" value="Unassembled WGS sequence"/>
</dbReference>
<accession>A0A9P9AFQ9</accession>
<comment type="caution">
    <text evidence="2">The sequence shown here is derived from an EMBL/GenBank/DDBJ whole genome shotgun (WGS) entry which is preliminary data.</text>
</comment>
<name>A0A9P9AFQ9_9PEZI</name>
<evidence type="ECO:0000256" key="1">
    <source>
        <dbReference type="SAM" id="MobiDB-lite"/>
    </source>
</evidence>
<feature type="compositionally biased region" description="Pro residues" evidence="1">
    <location>
        <begin position="95"/>
        <end position="113"/>
    </location>
</feature>
<dbReference type="OrthoDB" id="10347586at2759"/>